<name>A0ABY9UQV0_9ACTN</name>
<accession>A0ABY9UQV0</accession>
<evidence type="ECO:0000313" key="2">
    <source>
        <dbReference type="EMBL" id="WNE94214.1"/>
    </source>
</evidence>
<keyword evidence="1" id="KW-0812">Transmembrane</keyword>
<keyword evidence="3" id="KW-1185">Reference proteome</keyword>
<protein>
    <submittedName>
        <fullName evidence="2">Uncharacterized protein</fullName>
    </submittedName>
</protein>
<sequence>MNNVVAAHTPCVEGPGRAGGIALPAPAVTVVIVVVLLTGALVSCGMTLETVLTTLTAGGLLGVELLRRTIAAVAPRSRMR</sequence>
<proteinExistence type="predicted"/>
<keyword evidence="1" id="KW-0472">Membrane</keyword>
<gene>
    <name evidence="2" type="ORF">PS467_02190</name>
</gene>
<dbReference type="EMBL" id="CP117522">
    <property type="protein sequence ID" value="WNE94214.1"/>
    <property type="molecule type" value="Genomic_DNA"/>
</dbReference>
<reference evidence="2 3" key="1">
    <citation type="submission" date="2023-02" db="EMBL/GenBank/DDBJ databases">
        <title>Streptomyces sp. SCA4-21 with antifungal activity against Fusarium oxysporum f. sp. cubense, Streptomyces sp. SCA2-17 with antifungal activity against Fusarium oxysporum f. sp. cubense.</title>
        <authorList>
            <person name="Qi D."/>
        </authorList>
    </citation>
    <scope>NUCLEOTIDE SEQUENCE [LARGE SCALE GENOMIC DNA]</scope>
    <source>
        <strain evidence="2 3">SCA4-21</strain>
    </source>
</reference>
<organism evidence="2 3">
    <name type="scientific">Streptomyces luomodiensis</name>
    <dbReference type="NCBI Taxonomy" id="3026192"/>
    <lineage>
        <taxon>Bacteria</taxon>
        <taxon>Bacillati</taxon>
        <taxon>Actinomycetota</taxon>
        <taxon>Actinomycetes</taxon>
        <taxon>Kitasatosporales</taxon>
        <taxon>Streptomycetaceae</taxon>
        <taxon>Streptomyces</taxon>
    </lineage>
</organism>
<evidence type="ECO:0000256" key="1">
    <source>
        <dbReference type="SAM" id="Phobius"/>
    </source>
</evidence>
<feature type="transmembrane region" description="Helical" evidence="1">
    <location>
        <begin position="20"/>
        <end position="42"/>
    </location>
</feature>
<dbReference type="Proteomes" id="UP001305606">
    <property type="component" value="Chromosome"/>
</dbReference>
<dbReference type="RefSeq" id="WP_311033703.1">
    <property type="nucleotide sequence ID" value="NZ_CP117522.1"/>
</dbReference>
<evidence type="ECO:0000313" key="3">
    <source>
        <dbReference type="Proteomes" id="UP001305606"/>
    </source>
</evidence>
<keyword evidence="1" id="KW-1133">Transmembrane helix</keyword>